<dbReference type="SMART" id="SM00073">
    <property type="entry name" value="HPT"/>
    <property type="match status" value="1"/>
</dbReference>
<evidence type="ECO:0000256" key="9">
    <source>
        <dbReference type="PROSITE-ProRule" id="PRU00110"/>
    </source>
</evidence>
<dbReference type="PANTHER" id="PTHR28242">
    <property type="entry name" value="PHOSPHORELAY INTERMEDIATE PROTEIN YPD1"/>
    <property type="match status" value="1"/>
</dbReference>
<dbReference type="PANTHER" id="PTHR28242:SF52">
    <property type="entry name" value="PHOSPHORELAY INTERMEDIATE PROTEIN YPD1"/>
    <property type="match status" value="1"/>
</dbReference>
<dbReference type="OMA" id="LVEWSVF"/>
<proteinExistence type="inferred from homology"/>
<keyword evidence="6" id="KW-0539">Nucleus</keyword>
<dbReference type="InterPro" id="IPR036641">
    <property type="entry name" value="HPT_dom_sf"/>
</dbReference>
<dbReference type="Pfam" id="PF01627">
    <property type="entry name" value="Hpt"/>
    <property type="match status" value="1"/>
</dbReference>
<evidence type="ECO:0000256" key="1">
    <source>
        <dbReference type="ARBA" id="ARBA00004123"/>
    </source>
</evidence>
<keyword evidence="5" id="KW-0902">Two-component regulatory system</keyword>
<dbReference type="SMR" id="A0A8H6F0D2"/>
<dbReference type="InterPro" id="IPR008207">
    <property type="entry name" value="Sig_transdc_His_kin_Hpt_dom"/>
</dbReference>
<dbReference type="GO" id="GO:0007234">
    <property type="term" value="P:osmosensory signaling via phosphorelay pathway"/>
    <property type="evidence" value="ECO:0007669"/>
    <property type="project" value="UniProtKB-ARBA"/>
</dbReference>
<dbReference type="InterPro" id="IPR045871">
    <property type="entry name" value="AHP1-5/YPD1"/>
</dbReference>
<evidence type="ECO:0000256" key="2">
    <source>
        <dbReference type="ARBA" id="ARBA00004496"/>
    </source>
</evidence>
<comment type="subcellular location">
    <subcellularLocation>
        <location evidence="2">Cytoplasm</location>
    </subcellularLocation>
    <subcellularLocation>
        <location evidence="1">Nucleus</location>
    </subcellularLocation>
</comment>
<comment type="caution">
    <text evidence="12">The sequence shown here is derived from an EMBL/GenBank/DDBJ whole genome shotgun (WGS) entry which is preliminary data.</text>
</comment>
<dbReference type="GO" id="GO:0005737">
    <property type="term" value="C:cytoplasm"/>
    <property type="evidence" value="ECO:0007669"/>
    <property type="project" value="UniProtKB-SubCell"/>
</dbReference>
<evidence type="ECO:0000313" key="13">
    <source>
        <dbReference type="Proteomes" id="UP000536275"/>
    </source>
</evidence>
<organism evidence="12 13">
    <name type="scientific">Candida albicans</name>
    <name type="common">Yeast</name>
    <dbReference type="NCBI Taxonomy" id="5476"/>
    <lineage>
        <taxon>Eukaryota</taxon>
        <taxon>Fungi</taxon>
        <taxon>Dikarya</taxon>
        <taxon>Ascomycota</taxon>
        <taxon>Saccharomycotina</taxon>
        <taxon>Pichiomycetes</taxon>
        <taxon>Debaryomycetaceae</taxon>
        <taxon>Candida/Lodderomyces clade</taxon>
        <taxon>Candida</taxon>
    </lineage>
</organism>
<feature type="domain" description="HPt" evidence="11">
    <location>
        <begin position="30"/>
        <end position="125"/>
    </location>
</feature>
<keyword evidence="3" id="KW-0963">Cytoplasm</keyword>
<gene>
    <name evidence="12" type="primary">YPD1</name>
    <name evidence="12" type="ORF">FOB64_006028</name>
</gene>
<dbReference type="PROSITE" id="PS50894">
    <property type="entry name" value="HPT"/>
    <property type="match status" value="1"/>
</dbReference>
<dbReference type="EMBL" id="JABWAD010000061">
    <property type="protein sequence ID" value="KAF6063006.1"/>
    <property type="molecule type" value="Genomic_DNA"/>
</dbReference>
<feature type="compositionally biased region" description="Low complexity" evidence="10">
    <location>
        <begin position="125"/>
        <end position="147"/>
    </location>
</feature>
<dbReference type="FunFam" id="1.20.120.160:FF:000010">
    <property type="entry name" value="Phosphorelay intermediate protein YPD1"/>
    <property type="match status" value="1"/>
</dbReference>
<feature type="modified residue" description="Phosphohistidine" evidence="9">
    <location>
        <position position="69"/>
    </location>
</feature>
<sequence>MSEDKLQKLQDSGLVDWAVFSEIVTMDEDEEGFSKSLVEVFVSQVEETFEEIDKYLKEKNLEKLSSSGHFLKGSAAALGLTKISNQCERIQNYGHKINFDNFQLEDIKTKGDSAVSAENVAVNDGETNPENGSNGNETSNNKTNTSNIPDESSDDFWIALIEDALAKARDGFDQSRRALDEYYE</sequence>
<reference evidence="12 13" key="1">
    <citation type="submission" date="2020-03" db="EMBL/GenBank/DDBJ databases">
        <title>FDA dAtabase for Regulatory Grade micrObial Sequences (FDA-ARGOS): Supporting development and validation of Infectious Disease Dx tests.</title>
        <authorList>
            <person name="Campos J."/>
            <person name="Goldberg B."/>
            <person name="Tallon L."/>
            <person name="Sadzewicz L."/>
            <person name="Vavikolanu K."/>
            <person name="Mehta A."/>
            <person name="Aluvathingal J."/>
            <person name="Nadendla S."/>
            <person name="Nandy P."/>
            <person name="Geyer C."/>
            <person name="Yan Y."/>
            <person name="Sichtig H."/>
        </authorList>
    </citation>
    <scope>NUCLEOTIDE SEQUENCE [LARGE SCALE GENOMIC DNA]</scope>
    <source>
        <strain evidence="12 13">FDAARGOS_656</strain>
    </source>
</reference>
<dbReference type="Gene3D" id="1.20.120.160">
    <property type="entry name" value="HPT domain"/>
    <property type="match status" value="1"/>
</dbReference>
<dbReference type="AlphaFoldDB" id="A0A8H6F0D2"/>
<comment type="similarity">
    <text evidence="7">Belongs to the YPD1 family.</text>
</comment>
<name>A0A8H6F0D2_CANAX</name>
<evidence type="ECO:0000256" key="4">
    <source>
        <dbReference type="ARBA" id="ARBA00022553"/>
    </source>
</evidence>
<keyword evidence="4 9" id="KW-0597">Phosphoprotein</keyword>
<evidence type="ECO:0000256" key="6">
    <source>
        <dbReference type="ARBA" id="ARBA00023242"/>
    </source>
</evidence>
<evidence type="ECO:0000256" key="8">
    <source>
        <dbReference type="ARBA" id="ARBA00070513"/>
    </source>
</evidence>
<evidence type="ECO:0000256" key="5">
    <source>
        <dbReference type="ARBA" id="ARBA00023012"/>
    </source>
</evidence>
<dbReference type="CDD" id="cd00088">
    <property type="entry name" value="HPT"/>
    <property type="match status" value="1"/>
</dbReference>
<evidence type="ECO:0000313" key="12">
    <source>
        <dbReference type="EMBL" id="KAF6063006.1"/>
    </source>
</evidence>
<feature type="region of interest" description="Disordered" evidence="10">
    <location>
        <begin position="120"/>
        <end position="152"/>
    </location>
</feature>
<dbReference type="GO" id="GO:0005634">
    <property type="term" value="C:nucleus"/>
    <property type="evidence" value="ECO:0007669"/>
    <property type="project" value="UniProtKB-SubCell"/>
</dbReference>
<evidence type="ECO:0000259" key="11">
    <source>
        <dbReference type="PROSITE" id="PS50894"/>
    </source>
</evidence>
<dbReference type="GO" id="GO:0043424">
    <property type="term" value="F:protein histidine kinase binding"/>
    <property type="evidence" value="ECO:0007669"/>
    <property type="project" value="InterPro"/>
</dbReference>
<dbReference type="SUPFAM" id="SSF47226">
    <property type="entry name" value="Histidine-containing phosphotransfer domain, HPT domain"/>
    <property type="match status" value="1"/>
</dbReference>
<evidence type="ECO:0000256" key="7">
    <source>
        <dbReference type="ARBA" id="ARBA00061287"/>
    </source>
</evidence>
<evidence type="ECO:0000256" key="3">
    <source>
        <dbReference type="ARBA" id="ARBA00022490"/>
    </source>
</evidence>
<accession>A0A8H6F0D2</accession>
<protein>
    <recommendedName>
        <fullName evidence="8">Phosphorelay intermediate protein YPD1</fullName>
    </recommendedName>
</protein>
<dbReference type="Proteomes" id="UP000536275">
    <property type="component" value="Unassembled WGS sequence"/>
</dbReference>
<dbReference type="GO" id="GO:0009927">
    <property type="term" value="F:histidine phosphotransfer kinase activity"/>
    <property type="evidence" value="ECO:0007669"/>
    <property type="project" value="InterPro"/>
</dbReference>
<evidence type="ECO:0000256" key="10">
    <source>
        <dbReference type="SAM" id="MobiDB-lite"/>
    </source>
</evidence>